<dbReference type="Pfam" id="PF14524">
    <property type="entry name" value="Wzt_C"/>
    <property type="match status" value="1"/>
</dbReference>
<dbReference type="CDD" id="cd10147">
    <property type="entry name" value="Wzt_C-like"/>
    <property type="match status" value="1"/>
</dbReference>
<keyword evidence="7" id="KW-1185">Reference proteome</keyword>
<keyword evidence="4 6" id="KW-0067">ATP-binding</keyword>
<dbReference type="InterPro" id="IPR050683">
    <property type="entry name" value="Bact_Polysacc_Export_ATP-bd"/>
</dbReference>
<evidence type="ECO:0000256" key="2">
    <source>
        <dbReference type="ARBA" id="ARBA00022448"/>
    </source>
</evidence>
<gene>
    <name evidence="6" type="ORF">F8C67_11945</name>
</gene>
<dbReference type="GO" id="GO:0140359">
    <property type="term" value="F:ABC-type transporter activity"/>
    <property type="evidence" value="ECO:0007669"/>
    <property type="project" value="InterPro"/>
</dbReference>
<dbReference type="SUPFAM" id="SSF52540">
    <property type="entry name" value="P-loop containing nucleoside triphosphate hydrolases"/>
    <property type="match status" value="1"/>
</dbReference>
<evidence type="ECO:0000256" key="3">
    <source>
        <dbReference type="ARBA" id="ARBA00022741"/>
    </source>
</evidence>
<dbReference type="GO" id="GO:0016020">
    <property type="term" value="C:membrane"/>
    <property type="evidence" value="ECO:0007669"/>
    <property type="project" value="InterPro"/>
</dbReference>
<dbReference type="InterPro" id="IPR003593">
    <property type="entry name" value="AAA+_ATPase"/>
</dbReference>
<proteinExistence type="inferred from homology"/>
<dbReference type="CDD" id="cd03220">
    <property type="entry name" value="ABC_KpsT_Wzt"/>
    <property type="match status" value="1"/>
</dbReference>
<dbReference type="OrthoDB" id="9801987at2"/>
<evidence type="ECO:0000256" key="4">
    <source>
        <dbReference type="ARBA" id="ARBA00022840"/>
    </source>
</evidence>
<evidence type="ECO:0000313" key="6">
    <source>
        <dbReference type="EMBL" id="KAB2807746.1"/>
    </source>
</evidence>
<dbReference type="InterPro" id="IPR027417">
    <property type="entry name" value="P-loop_NTPase"/>
</dbReference>
<comment type="similarity">
    <text evidence="1">Belongs to the ABC transporter superfamily.</text>
</comment>
<dbReference type="PANTHER" id="PTHR46743:SF2">
    <property type="entry name" value="TEICHOIC ACIDS EXPORT ATP-BINDING PROTEIN TAGH"/>
    <property type="match status" value="1"/>
</dbReference>
<sequence>MSSHAIEIHGLGKQYRIKGNSTSSLLGKIARRNQEDSFWALKDLNYNLEQGKVLGVIGPNGAGKSTLLKLLSRITFPSAGKFTAHGRMSSLLEVGTGFHPELSGYDNIFLNGSILGMSKTEIKSALDEIIEFSGVENFIHMPVKHYSSGMKVRLAFSVAAHLTAEILLIDEVLAVGDASFQRKCIERMEDVSRHQGRTILFVSHNMRAVNDLCNEAIYIDGGQLVKSGTAEEITSFYNKSLEQRAISIDLADRKDREGTGSIQLQSMTFTDENGNPLSELRSGEPVTLEVKYAGSKAPTGLNVRLSIGRENDGFIGALSNSLAGNQFENLGTEGTLRCKLDKLPFMTGKYVVNARLTEHNIVTDDVKRAIVFEVKEGDYFGSGDLFSTERTGVYINQHWE</sequence>
<dbReference type="EMBL" id="WBVO01000010">
    <property type="protein sequence ID" value="KAB2807746.1"/>
    <property type="molecule type" value="Genomic_DNA"/>
</dbReference>
<accession>A0A6N6RG24</accession>
<organism evidence="6 7">
    <name type="scientific">Phaeocystidibacter luteus</name>
    <dbReference type="NCBI Taxonomy" id="911197"/>
    <lineage>
        <taxon>Bacteria</taxon>
        <taxon>Pseudomonadati</taxon>
        <taxon>Bacteroidota</taxon>
        <taxon>Flavobacteriia</taxon>
        <taxon>Flavobacteriales</taxon>
        <taxon>Phaeocystidibacteraceae</taxon>
        <taxon>Phaeocystidibacter</taxon>
    </lineage>
</organism>
<reference evidence="6 7" key="1">
    <citation type="submission" date="2019-09" db="EMBL/GenBank/DDBJ databases">
        <title>Genomes of family Cryomorphaceae.</title>
        <authorList>
            <person name="Bowman J.P."/>
        </authorList>
    </citation>
    <scope>NUCLEOTIDE SEQUENCE [LARGE SCALE GENOMIC DNA]</scope>
    <source>
        <strain evidence="6 7">LMG 25704</strain>
    </source>
</reference>
<dbReference type="InterPro" id="IPR003439">
    <property type="entry name" value="ABC_transporter-like_ATP-bd"/>
</dbReference>
<dbReference type="SMART" id="SM00382">
    <property type="entry name" value="AAA"/>
    <property type="match status" value="1"/>
</dbReference>
<keyword evidence="3" id="KW-0547">Nucleotide-binding</keyword>
<dbReference type="Proteomes" id="UP000468650">
    <property type="component" value="Unassembled WGS sequence"/>
</dbReference>
<dbReference type="Pfam" id="PF00005">
    <property type="entry name" value="ABC_tran"/>
    <property type="match status" value="1"/>
</dbReference>
<dbReference type="InterPro" id="IPR015860">
    <property type="entry name" value="ABC_transpr_TagH-like"/>
</dbReference>
<dbReference type="Gene3D" id="2.70.50.60">
    <property type="entry name" value="abc- transporter (atp binding component) like domain"/>
    <property type="match status" value="1"/>
</dbReference>
<feature type="domain" description="ABC transporter" evidence="5">
    <location>
        <begin position="24"/>
        <end position="246"/>
    </location>
</feature>
<comment type="caution">
    <text evidence="6">The sequence shown here is derived from an EMBL/GenBank/DDBJ whole genome shotgun (WGS) entry which is preliminary data.</text>
</comment>
<evidence type="ECO:0000313" key="7">
    <source>
        <dbReference type="Proteomes" id="UP000468650"/>
    </source>
</evidence>
<dbReference type="InterPro" id="IPR029439">
    <property type="entry name" value="Wzt_C"/>
</dbReference>
<evidence type="ECO:0000256" key="1">
    <source>
        <dbReference type="ARBA" id="ARBA00005417"/>
    </source>
</evidence>
<dbReference type="AlphaFoldDB" id="A0A6N6RG24"/>
<protein>
    <submittedName>
        <fullName evidence="6">ABC transporter ATP-binding protein</fullName>
    </submittedName>
</protein>
<dbReference type="PANTHER" id="PTHR46743">
    <property type="entry name" value="TEICHOIC ACIDS EXPORT ATP-BINDING PROTEIN TAGH"/>
    <property type="match status" value="1"/>
</dbReference>
<dbReference type="InterPro" id="IPR017871">
    <property type="entry name" value="ABC_transporter-like_CS"/>
</dbReference>
<name>A0A6N6RG24_9FLAO</name>
<keyword evidence="2" id="KW-0813">Transport</keyword>
<dbReference type="PROSITE" id="PS50893">
    <property type="entry name" value="ABC_TRANSPORTER_2"/>
    <property type="match status" value="1"/>
</dbReference>
<evidence type="ECO:0000259" key="5">
    <source>
        <dbReference type="PROSITE" id="PS50893"/>
    </source>
</evidence>
<dbReference type="RefSeq" id="WP_151668087.1">
    <property type="nucleotide sequence ID" value="NZ_WBVO01000010.1"/>
</dbReference>
<dbReference type="GO" id="GO:0005524">
    <property type="term" value="F:ATP binding"/>
    <property type="evidence" value="ECO:0007669"/>
    <property type="project" value="UniProtKB-KW"/>
</dbReference>
<dbReference type="PROSITE" id="PS00211">
    <property type="entry name" value="ABC_TRANSPORTER_1"/>
    <property type="match status" value="1"/>
</dbReference>
<dbReference type="Gene3D" id="3.40.50.300">
    <property type="entry name" value="P-loop containing nucleotide triphosphate hydrolases"/>
    <property type="match status" value="1"/>
</dbReference>
<dbReference type="GO" id="GO:0016887">
    <property type="term" value="F:ATP hydrolysis activity"/>
    <property type="evidence" value="ECO:0007669"/>
    <property type="project" value="InterPro"/>
</dbReference>